<dbReference type="KEGG" id="lbt:AYR52_05565"/>
<protein>
    <submittedName>
        <fullName evidence="1">Uncharacterized protein</fullName>
    </submittedName>
</protein>
<dbReference type="InterPro" id="IPR009403">
    <property type="entry name" value="UPF0637"/>
</dbReference>
<organism evidence="1 2">
    <name type="scientific">Loigolactobacillus backii</name>
    <dbReference type="NCBI Taxonomy" id="375175"/>
    <lineage>
        <taxon>Bacteria</taxon>
        <taxon>Bacillati</taxon>
        <taxon>Bacillota</taxon>
        <taxon>Bacilli</taxon>
        <taxon>Lactobacillales</taxon>
        <taxon>Lactobacillaceae</taxon>
        <taxon>Loigolactobacillus</taxon>
    </lineage>
</organism>
<name>A0A192H4N0_9LACO</name>
<sequence>MSLVFEQRDFSVFDDQTVAGRMAGIKNKLDPKFEVLGQELAEQLTKQKMVTYVQVAKHLRRHVYPAPNTWFALGPHKRGYKMLPHIEIGFWDDRLFVWLCLLENIQDNDRYEMVIKQQCHAILALAKKDKTWRLSGNHMAKPTADLTQTDLQAQTRRFATVKKGEWLLGKIWPKNDPIFDQPGAVEAEIKQTVSALVPLYQDLLMVL</sequence>
<dbReference type="STRING" id="375175.AYR53_10585"/>
<keyword evidence="2" id="KW-1185">Reference proteome</keyword>
<dbReference type="Pfam" id="PF06335">
    <property type="entry name" value="DUF1054"/>
    <property type="match status" value="1"/>
</dbReference>
<gene>
    <name evidence="1" type="ORF">AYR53_10585</name>
</gene>
<accession>A0A192H4N0</accession>
<dbReference type="OrthoDB" id="9812818at2"/>
<dbReference type="AlphaFoldDB" id="A0A192H4N0"/>
<dbReference type="EMBL" id="CP014873">
    <property type="protein sequence ID" value="ANK63172.1"/>
    <property type="molecule type" value="Genomic_DNA"/>
</dbReference>
<evidence type="ECO:0000313" key="1">
    <source>
        <dbReference type="EMBL" id="ANK63172.1"/>
    </source>
</evidence>
<dbReference type="Proteomes" id="UP000078582">
    <property type="component" value="Chromosome"/>
</dbReference>
<proteinExistence type="predicted"/>
<dbReference type="InterPro" id="IPR053707">
    <property type="entry name" value="UPF0637_domain_sf"/>
</dbReference>
<dbReference type="SUPFAM" id="SSF142913">
    <property type="entry name" value="YktB/PF0168-like"/>
    <property type="match status" value="1"/>
</dbReference>
<reference evidence="1 2" key="1">
    <citation type="submission" date="2016-03" db="EMBL/GenBank/DDBJ databases">
        <title>Pediococcus and Lactobacillus from brewery environment - whole genome sequencing and assembly.</title>
        <authorList>
            <person name="Behr J."/>
            <person name="Geissler A.J."/>
            <person name="Vogel R.F."/>
        </authorList>
    </citation>
    <scope>NUCLEOTIDE SEQUENCE [LARGE SCALE GENOMIC DNA]</scope>
    <source>
        <strain evidence="1 2">TMW 1.1989</strain>
    </source>
</reference>
<evidence type="ECO:0000313" key="2">
    <source>
        <dbReference type="Proteomes" id="UP000078582"/>
    </source>
</evidence>
<dbReference type="Gene3D" id="3.30.930.20">
    <property type="entry name" value="Protein of unknown function DUF1054"/>
    <property type="match status" value="1"/>
</dbReference>